<feature type="transmembrane region" description="Helical" evidence="9">
    <location>
        <begin position="103"/>
        <end position="121"/>
    </location>
</feature>
<keyword evidence="8" id="KW-0175">Coiled coil</keyword>
<comment type="caution">
    <text evidence="11">The sequence shown here is derived from an EMBL/GenBank/DDBJ whole genome shotgun (WGS) entry which is preliminary data.</text>
</comment>
<dbReference type="Gene3D" id="1.20.120.350">
    <property type="entry name" value="Voltage-gated potassium channels. Chain C"/>
    <property type="match status" value="1"/>
</dbReference>
<dbReference type="GO" id="GO:0001508">
    <property type="term" value="P:action potential"/>
    <property type="evidence" value="ECO:0007669"/>
    <property type="project" value="TreeGrafter"/>
</dbReference>
<accession>A0A066ZSX7</accession>
<dbReference type="InterPro" id="IPR028325">
    <property type="entry name" value="VG_K_chnl"/>
</dbReference>
<proteinExistence type="predicted"/>
<evidence type="ECO:0000313" key="12">
    <source>
        <dbReference type="Proteomes" id="UP000027341"/>
    </source>
</evidence>
<dbReference type="PANTHER" id="PTHR11537">
    <property type="entry name" value="VOLTAGE-GATED POTASSIUM CHANNEL"/>
    <property type="match status" value="1"/>
</dbReference>
<evidence type="ECO:0000256" key="4">
    <source>
        <dbReference type="ARBA" id="ARBA00022989"/>
    </source>
</evidence>
<gene>
    <name evidence="11" type="ORF">EI16_11845</name>
</gene>
<organism evidence="11 12">
    <name type="scientific">Hydrogenovibrio marinus</name>
    <dbReference type="NCBI Taxonomy" id="28885"/>
    <lineage>
        <taxon>Bacteria</taxon>
        <taxon>Pseudomonadati</taxon>
        <taxon>Pseudomonadota</taxon>
        <taxon>Gammaproteobacteria</taxon>
        <taxon>Thiotrichales</taxon>
        <taxon>Piscirickettsiaceae</taxon>
        <taxon>Hydrogenovibrio</taxon>
    </lineage>
</organism>
<dbReference type="InterPro" id="IPR013099">
    <property type="entry name" value="K_chnl_dom"/>
</dbReference>
<dbReference type="InterPro" id="IPR027359">
    <property type="entry name" value="Volt_channel_dom_sf"/>
</dbReference>
<evidence type="ECO:0000256" key="1">
    <source>
        <dbReference type="ARBA" id="ARBA00004141"/>
    </source>
</evidence>
<evidence type="ECO:0000256" key="5">
    <source>
        <dbReference type="ARBA" id="ARBA00023065"/>
    </source>
</evidence>
<dbReference type="STRING" id="28885.EI16_11845"/>
<feature type="coiled-coil region" evidence="8">
    <location>
        <begin position="268"/>
        <end position="295"/>
    </location>
</feature>
<name>A0A066ZSX7_HYDMR</name>
<keyword evidence="5" id="KW-0406">Ion transport</keyword>
<keyword evidence="6 9" id="KW-0472">Membrane</keyword>
<evidence type="ECO:0000256" key="9">
    <source>
        <dbReference type="SAM" id="Phobius"/>
    </source>
</evidence>
<protein>
    <recommendedName>
        <fullName evidence="10">Potassium channel domain-containing protein</fullName>
    </recommendedName>
</protein>
<evidence type="ECO:0000256" key="3">
    <source>
        <dbReference type="ARBA" id="ARBA00022692"/>
    </source>
</evidence>
<keyword evidence="2" id="KW-0813">Transport</keyword>
<dbReference type="PANTHER" id="PTHR11537:SF254">
    <property type="entry name" value="POTASSIUM VOLTAGE-GATED CHANNEL PROTEIN SHAB"/>
    <property type="match status" value="1"/>
</dbReference>
<dbReference type="Pfam" id="PF07885">
    <property type="entry name" value="Ion_trans_2"/>
    <property type="match status" value="1"/>
</dbReference>
<evidence type="ECO:0000256" key="6">
    <source>
        <dbReference type="ARBA" id="ARBA00023136"/>
    </source>
</evidence>
<dbReference type="EMBL" id="JMIU01000001">
    <property type="protein sequence ID" value="KDN96918.1"/>
    <property type="molecule type" value="Genomic_DNA"/>
</dbReference>
<sequence>MKDDDFSSSGQLKESVQEKIKQVNLRAILGVEGVHSEESQLAINVGHVFSVAVVMALMVVLVQLLLGLAHEKEGDFYVTIGVWAVFAAELGVNLMLVKNKKRYLLHNWLNVTIVVFAFPWLNYGSEWTAILRTLRFMLLIRVVADIFWDVVLILKRNNFWMVLLAETLLIIVSGAIFAALENRDFATGVWYSLVTITTVGYGDVVPYTEKGRIFGTILIVFGVIFFSLITANIAAFLVGAEQRRTEKEILDYVKTTKLRLEEQSEVHERRMNHILTQLTEKLDEIESEIDEKQHAQRLSKRVSDFEDKFASDSRHFQHRLDEIEKHINRRTNELE</sequence>
<feature type="domain" description="Potassium channel" evidence="10">
    <location>
        <begin position="168"/>
        <end position="238"/>
    </location>
</feature>
<keyword evidence="7" id="KW-0407">Ion channel</keyword>
<dbReference type="GO" id="GO:0008076">
    <property type="term" value="C:voltage-gated potassium channel complex"/>
    <property type="evidence" value="ECO:0007669"/>
    <property type="project" value="InterPro"/>
</dbReference>
<evidence type="ECO:0000256" key="2">
    <source>
        <dbReference type="ARBA" id="ARBA00022448"/>
    </source>
</evidence>
<keyword evidence="12" id="KW-1185">Reference proteome</keyword>
<reference evidence="11 12" key="1">
    <citation type="submission" date="2014-04" db="EMBL/GenBank/DDBJ databases">
        <title>Draft genome sequence of Hydrogenovibrio marinus MH-110, a model organism for aerobic H2 metabolism.</title>
        <authorList>
            <person name="Cha H.J."/>
            <person name="Jo B.H."/>
            <person name="Hwang B.H."/>
        </authorList>
    </citation>
    <scope>NUCLEOTIDE SEQUENCE [LARGE SCALE GENOMIC DNA]</scope>
    <source>
        <strain evidence="11 12">MH-110</strain>
    </source>
</reference>
<comment type="subcellular location">
    <subcellularLocation>
        <location evidence="1">Membrane</location>
        <topology evidence="1">Multi-pass membrane protein</topology>
    </subcellularLocation>
</comment>
<evidence type="ECO:0000259" key="10">
    <source>
        <dbReference type="Pfam" id="PF07885"/>
    </source>
</evidence>
<dbReference type="PRINTS" id="PR00169">
    <property type="entry name" value="KCHANNEL"/>
</dbReference>
<feature type="transmembrane region" description="Helical" evidence="9">
    <location>
        <begin position="48"/>
        <end position="70"/>
    </location>
</feature>
<evidence type="ECO:0000256" key="8">
    <source>
        <dbReference type="SAM" id="Coils"/>
    </source>
</evidence>
<dbReference type="RefSeq" id="WP_051623192.1">
    <property type="nucleotide sequence ID" value="NZ_AP020335.1"/>
</dbReference>
<keyword evidence="3 9" id="KW-0812">Transmembrane</keyword>
<evidence type="ECO:0000313" key="11">
    <source>
        <dbReference type="EMBL" id="KDN96918.1"/>
    </source>
</evidence>
<feature type="transmembrane region" description="Helical" evidence="9">
    <location>
        <begin position="76"/>
        <end position="96"/>
    </location>
</feature>
<dbReference type="Proteomes" id="UP000027341">
    <property type="component" value="Unassembled WGS sequence"/>
</dbReference>
<dbReference type="Gene3D" id="1.10.287.70">
    <property type="match status" value="1"/>
</dbReference>
<feature type="transmembrane region" description="Helical" evidence="9">
    <location>
        <begin position="213"/>
        <end position="238"/>
    </location>
</feature>
<feature type="transmembrane region" description="Helical" evidence="9">
    <location>
        <begin position="159"/>
        <end position="180"/>
    </location>
</feature>
<dbReference type="GO" id="GO:0005249">
    <property type="term" value="F:voltage-gated potassium channel activity"/>
    <property type="evidence" value="ECO:0007669"/>
    <property type="project" value="InterPro"/>
</dbReference>
<keyword evidence="4 9" id="KW-1133">Transmembrane helix</keyword>
<dbReference type="SUPFAM" id="SSF81324">
    <property type="entry name" value="Voltage-gated potassium channels"/>
    <property type="match status" value="1"/>
</dbReference>
<dbReference type="AlphaFoldDB" id="A0A066ZSX7"/>
<evidence type="ECO:0000256" key="7">
    <source>
        <dbReference type="ARBA" id="ARBA00023303"/>
    </source>
</evidence>